<dbReference type="Proteomes" id="UP001232148">
    <property type="component" value="Unassembled WGS sequence"/>
</dbReference>
<keyword evidence="2" id="KW-1185">Reference proteome</keyword>
<gene>
    <name evidence="1" type="ORF">LX32DRAFT_656438</name>
</gene>
<dbReference type="AlphaFoldDB" id="A0AAD9LX80"/>
<name>A0AAD9LX80_9PEZI</name>
<evidence type="ECO:0000313" key="1">
    <source>
        <dbReference type="EMBL" id="KAK2024147.1"/>
    </source>
</evidence>
<organism evidence="1 2">
    <name type="scientific">Colletotrichum zoysiae</name>
    <dbReference type="NCBI Taxonomy" id="1216348"/>
    <lineage>
        <taxon>Eukaryota</taxon>
        <taxon>Fungi</taxon>
        <taxon>Dikarya</taxon>
        <taxon>Ascomycota</taxon>
        <taxon>Pezizomycotina</taxon>
        <taxon>Sordariomycetes</taxon>
        <taxon>Hypocreomycetidae</taxon>
        <taxon>Glomerellales</taxon>
        <taxon>Glomerellaceae</taxon>
        <taxon>Colletotrichum</taxon>
        <taxon>Colletotrichum graminicola species complex</taxon>
    </lineage>
</organism>
<proteinExistence type="predicted"/>
<sequence>MFPQQAACWLSVKEHSQAKQKSCYPATSNNNSDNIYNSDNMGREEGQEAVPMAAAPATVEHGGPVYQACSRGVMSGSQVSGIRRHIEIDPRFNKQLVEEQRPTEQLRRLFLEAAAERRARAPSRPSDSSRPPFIGTNHLLCQSFDRPTCTTSIKVQKKPAETAKLLKVIIHYDSMDNPAKGLVSYGFTIAQ</sequence>
<accession>A0AAD9LX80</accession>
<reference evidence="1" key="1">
    <citation type="submission" date="2021-06" db="EMBL/GenBank/DDBJ databases">
        <title>Comparative genomics, transcriptomics and evolutionary studies reveal genomic signatures of adaptation to plant cell wall in hemibiotrophic fungi.</title>
        <authorList>
            <consortium name="DOE Joint Genome Institute"/>
            <person name="Baroncelli R."/>
            <person name="Diaz J.F."/>
            <person name="Benocci T."/>
            <person name="Peng M."/>
            <person name="Battaglia E."/>
            <person name="Haridas S."/>
            <person name="Andreopoulos W."/>
            <person name="Labutti K."/>
            <person name="Pangilinan J."/>
            <person name="Floch G.L."/>
            <person name="Makela M.R."/>
            <person name="Henrissat B."/>
            <person name="Grigoriev I.V."/>
            <person name="Crouch J.A."/>
            <person name="De Vries R.P."/>
            <person name="Sukno S.A."/>
            <person name="Thon M.R."/>
        </authorList>
    </citation>
    <scope>NUCLEOTIDE SEQUENCE</scope>
    <source>
        <strain evidence="1">MAFF235873</strain>
    </source>
</reference>
<dbReference type="EMBL" id="MU842974">
    <property type="protein sequence ID" value="KAK2024147.1"/>
    <property type="molecule type" value="Genomic_DNA"/>
</dbReference>
<comment type="caution">
    <text evidence="1">The sequence shown here is derived from an EMBL/GenBank/DDBJ whole genome shotgun (WGS) entry which is preliminary data.</text>
</comment>
<protein>
    <submittedName>
        <fullName evidence="1">Uncharacterized protein</fullName>
    </submittedName>
</protein>
<evidence type="ECO:0000313" key="2">
    <source>
        <dbReference type="Proteomes" id="UP001232148"/>
    </source>
</evidence>